<sequence length="424" mass="48275">MFLISIMVALLCLICSIFINISWINDIACYFGYFLAIYLVTFIALIPGFYFIFTLISLLSSKKEKKACTKKEEDVTILIPVYNAKKSIKETLESIKKQKYCGNIYLSIIDDGSTDGTLELLKSMELDSNITIIESKHQGKAEALNKGLQSVKTDYTITIDSDTILHPLAIRNIMNKLTNSNKKTAATAGCLFVKNSKKSFITKLQEWDYTLGIFGVKLVQGNYNSTLVAQGAFSAYKTEVLREIGGWKNCVGEDIVLTWELLSKGYETNFSKNAIAYTEVPEKFRDLGRQRKRWARGMIEAFKKVKIFKSKKIDLKSKFLMCLNIFFPFIDLALLIFVPLGLILLALGNPLLIGWISLLVIPFGLLLCFVIEMKRKNMQKEVNCKLEKRSVLAFIIYVLLYSFILAPYCLIGYILELINHKKEW</sequence>
<feature type="transmembrane region" description="Helical" evidence="4">
    <location>
        <begin position="319"/>
        <end position="346"/>
    </location>
</feature>
<dbReference type="InterPro" id="IPR029044">
    <property type="entry name" value="Nucleotide-diphossugar_trans"/>
</dbReference>
<feature type="transmembrane region" description="Helical" evidence="4">
    <location>
        <begin position="352"/>
        <end position="371"/>
    </location>
</feature>
<gene>
    <name evidence="5" type="ORF">IAB70_01935</name>
</gene>
<feature type="transmembrane region" description="Helical" evidence="4">
    <location>
        <begin position="391"/>
        <end position="415"/>
    </location>
</feature>
<protein>
    <submittedName>
        <fullName evidence="5">Glycosyltransferase family 2 protein</fullName>
    </submittedName>
</protein>
<comment type="similarity">
    <text evidence="1">Belongs to the glycosyltransferase 2 family.</text>
</comment>
<keyword evidence="4" id="KW-0812">Transmembrane</keyword>
<name>A0A9D1M0G3_9FIRM</name>
<feature type="transmembrane region" description="Helical" evidence="4">
    <location>
        <begin position="30"/>
        <end position="56"/>
    </location>
</feature>
<dbReference type="CDD" id="cd06423">
    <property type="entry name" value="CESA_like"/>
    <property type="match status" value="1"/>
</dbReference>
<dbReference type="PANTHER" id="PTHR43630:SF1">
    <property type="entry name" value="POLY-BETA-1,6-N-ACETYL-D-GLUCOSAMINE SYNTHASE"/>
    <property type="match status" value="1"/>
</dbReference>
<reference evidence="5" key="2">
    <citation type="journal article" date="2021" name="PeerJ">
        <title>Extensive microbial diversity within the chicken gut microbiome revealed by metagenomics and culture.</title>
        <authorList>
            <person name="Gilroy R."/>
            <person name="Ravi A."/>
            <person name="Getino M."/>
            <person name="Pursley I."/>
            <person name="Horton D.L."/>
            <person name="Alikhan N.F."/>
            <person name="Baker D."/>
            <person name="Gharbi K."/>
            <person name="Hall N."/>
            <person name="Watson M."/>
            <person name="Adriaenssens E.M."/>
            <person name="Foster-Nyarko E."/>
            <person name="Jarju S."/>
            <person name="Secka A."/>
            <person name="Antonio M."/>
            <person name="Oren A."/>
            <person name="Chaudhuri R.R."/>
            <person name="La Ragione R."/>
            <person name="Hildebrand F."/>
            <person name="Pallen M.J."/>
        </authorList>
    </citation>
    <scope>NUCLEOTIDE SEQUENCE</scope>
    <source>
        <strain evidence="5">CHK195-15760</strain>
    </source>
</reference>
<dbReference type="SUPFAM" id="SSF53448">
    <property type="entry name" value="Nucleotide-diphospho-sugar transferases"/>
    <property type="match status" value="1"/>
</dbReference>
<evidence type="ECO:0000256" key="3">
    <source>
        <dbReference type="ARBA" id="ARBA00022679"/>
    </source>
</evidence>
<keyword evidence="4" id="KW-0472">Membrane</keyword>
<evidence type="ECO:0000256" key="4">
    <source>
        <dbReference type="SAM" id="Phobius"/>
    </source>
</evidence>
<comment type="caution">
    <text evidence="5">The sequence shown here is derived from an EMBL/GenBank/DDBJ whole genome shotgun (WGS) entry which is preliminary data.</text>
</comment>
<proteinExistence type="inferred from homology"/>
<organism evidence="5 6">
    <name type="scientific">Candidatus Merdicola faecigallinarum</name>
    <dbReference type="NCBI Taxonomy" id="2840862"/>
    <lineage>
        <taxon>Bacteria</taxon>
        <taxon>Bacillati</taxon>
        <taxon>Bacillota</taxon>
        <taxon>Clostridia</taxon>
        <taxon>Candidatus Merdicola</taxon>
    </lineage>
</organism>
<dbReference type="AlphaFoldDB" id="A0A9D1M0G3"/>
<keyword evidence="4" id="KW-1133">Transmembrane helix</keyword>
<keyword evidence="3" id="KW-0808">Transferase</keyword>
<dbReference type="Gene3D" id="3.90.550.10">
    <property type="entry name" value="Spore Coat Polysaccharide Biosynthesis Protein SpsA, Chain A"/>
    <property type="match status" value="1"/>
</dbReference>
<dbReference type="Proteomes" id="UP000824093">
    <property type="component" value="Unassembled WGS sequence"/>
</dbReference>
<evidence type="ECO:0000313" key="6">
    <source>
        <dbReference type="Proteomes" id="UP000824093"/>
    </source>
</evidence>
<dbReference type="PANTHER" id="PTHR43630">
    <property type="entry name" value="POLY-BETA-1,6-N-ACETYL-D-GLUCOSAMINE SYNTHASE"/>
    <property type="match status" value="1"/>
</dbReference>
<accession>A0A9D1M0G3</accession>
<evidence type="ECO:0000256" key="1">
    <source>
        <dbReference type="ARBA" id="ARBA00006739"/>
    </source>
</evidence>
<keyword evidence="2" id="KW-0328">Glycosyltransferase</keyword>
<evidence type="ECO:0000313" key="5">
    <source>
        <dbReference type="EMBL" id="HIU51376.1"/>
    </source>
</evidence>
<feature type="transmembrane region" description="Helical" evidence="4">
    <location>
        <begin position="7"/>
        <end position="24"/>
    </location>
</feature>
<dbReference type="Pfam" id="PF13641">
    <property type="entry name" value="Glyco_tranf_2_3"/>
    <property type="match status" value="1"/>
</dbReference>
<dbReference type="EMBL" id="DVNH01000016">
    <property type="protein sequence ID" value="HIU51376.1"/>
    <property type="molecule type" value="Genomic_DNA"/>
</dbReference>
<dbReference type="GO" id="GO:0016757">
    <property type="term" value="F:glycosyltransferase activity"/>
    <property type="evidence" value="ECO:0007669"/>
    <property type="project" value="UniProtKB-KW"/>
</dbReference>
<reference evidence="5" key="1">
    <citation type="submission" date="2020-10" db="EMBL/GenBank/DDBJ databases">
        <authorList>
            <person name="Gilroy R."/>
        </authorList>
    </citation>
    <scope>NUCLEOTIDE SEQUENCE</scope>
    <source>
        <strain evidence="5">CHK195-15760</strain>
    </source>
</reference>
<evidence type="ECO:0000256" key="2">
    <source>
        <dbReference type="ARBA" id="ARBA00022676"/>
    </source>
</evidence>